<protein>
    <submittedName>
        <fullName evidence="1">Uncharacterized protein</fullName>
    </submittedName>
</protein>
<evidence type="ECO:0000313" key="1">
    <source>
        <dbReference type="EMBL" id="KAJ4967115.1"/>
    </source>
</evidence>
<proteinExistence type="predicted"/>
<comment type="caution">
    <text evidence="1">The sequence shown here is derived from an EMBL/GenBank/DDBJ whole genome shotgun (WGS) entry which is preliminary data.</text>
</comment>
<dbReference type="EMBL" id="JAMYWD010000007">
    <property type="protein sequence ID" value="KAJ4967115.1"/>
    <property type="molecule type" value="Genomic_DNA"/>
</dbReference>
<dbReference type="Proteomes" id="UP001141806">
    <property type="component" value="Unassembled WGS sequence"/>
</dbReference>
<name>A0A9Q0KAZ6_9MAGN</name>
<accession>A0A9Q0KAZ6</accession>
<evidence type="ECO:0000313" key="2">
    <source>
        <dbReference type="Proteomes" id="UP001141806"/>
    </source>
</evidence>
<organism evidence="1 2">
    <name type="scientific">Protea cynaroides</name>
    <dbReference type="NCBI Taxonomy" id="273540"/>
    <lineage>
        <taxon>Eukaryota</taxon>
        <taxon>Viridiplantae</taxon>
        <taxon>Streptophyta</taxon>
        <taxon>Embryophyta</taxon>
        <taxon>Tracheophyta</taxon>
        <taxon>Spermatophyta</taxon>
        <taxon>Magnoliopsida</taxon>
        <taxon>Proteales</taxon>
        <taxon>Proteaceae</taxon>
        <taxon>Protea</taxon>
    </lineage>
</organism>
<keyword evidence="2" id="KW-1185">Reference proteome</keyword>
<gene>
    <name evidence="1" type="ORF">NE237_018964</name>
</gene>
<reference evidence="1" key="1">
    <citation type="journal article" date="2023" name="Plant J.">
        <title>The genome of the king protea, Protea cynaroides.</title>
        <authorList>
            <person name="Chang J."/>
            <person name="Duong T.A."/>
            <person name="Schoeman C."/>
            <person name="Ma X."/>
            <person name="Roodt D."/>
            <person name="Barker N."/>
            <person name="Li Z."/>
            <person name="Van de Peer Y."/>
            <person name="Mizrachi E."/>
        </authorList>
    </citation>
    <scope>NUCLEOTIDE SEQUENCE</scope>
    <source>
        <tissue evidence="1">Young leaves</tissue>
    </source>
</reference>
<dbReference type="AlphaFoldDB" id="A0A9Q0KAZ6"/>
<sequence length="129" mass="13847">MSTSSGSLNCSIPVGVQVDQLEPSEVEDVVNPKVAKIGSVDDVDPKAMNSDSVVQHLAPSNELACNPCIEMVGLEKRPGRRKRGKISSSKPPLIQVSDVLIFPSHNQFSSLILWKVLTSSIPLLLSLLS</sequence>